<dbReference type="Pfam" id="PF00027">
    <property type="entry name" value="cNMP_binding"/>
    <property type="match status" value="1"/>
</dbReference>
<accession>A0A7C4GH15</accession>
<organism evidence="2">
    <name type="scientific">candidate division WOR-3 bacterium</name>
    <dbReference type="NCBI Taxonomy" id="2052148"/>
    <lineage>
        <taxon>Bacteria</taxon>
        <taxon>Bacteria division WOR-3</taxon>
    </lineage>
</organism>
<dbReference type="InterPro" id="IPR000595">
    <property type="entry name" value="cNMP-bd_dom"/>
</dbReference>
<dbReference type="SUPFAM" id="SSF51206">
    <property type="entry name" value="cAMP-binding domain-like"/>
    <property type="match status" value="1"/>
</dbReference>
<comment type="caution">
    <text evidence="2">The sequence shown here is derived from an EMBL/GenBank/DDBJ whole genome shotgun (WGS) entry which is preliminary data.</text>
</comment>
<dbReference type="InterPro" id="IPR018490">
    <property type="entry name" value="cNMP-bd_dom_sf"/>
</dbReference>
<proteinExistence type="predicted"/>
<dbReference type="InterPro" id="IPR014710">
    <property type="entry name" value="RmlC-like_jellyroll"/>
</dbReference>
<name>A0A7C4GH15_UNCW3</name>
<dbReference type="CDD" id="cd00038">
    <property type="entry name" value="CAP_ED"/>
    <property type="match status" value="1"/>
</dbReference>
<protein>
    <submittedName>
        <fullName evidence="2">Crp/Fnr family transcriptional regulator</fullName>
    </submittedName>
</protein>
<gene>
    <name evidence="2" type="ORF">ENS41_06555</name>
</gene>
<sequence length="158" mass="17303">MDVREFLRSIQGFDQLSAAEIDRVAGLAELKTVKAGQPIDVQGEPARMFGILVAGRLGVVLDLDFGVAKQTYQVAAIGPGEMFAWSGLVGNPHYTAGSKAITDCRYLEFDAAKLRALLDEDPKLGYVFMRLAAQTIASRLRHMQLRLVQQYALSESAE</sequence>
<dbReference type="SMART" id="SM00100">
    <property type="entry name" value="cNMP"/>
    <property type="match status" value="1"/>
</dbReference>
<dbReference type="AlphaFoldDB" id="A0A7C4GH15"/>
<dbReference type="EMBL" id="DSUT01000140">
    <property type="protein sequence ID" value="HGK28600.1"/>
    <property type="molecule type" value="Genomic_DNA"/>
</dbReference>
<dbReference type="PROSITE" id="PS50042">
    <property type="entry name" value="CNMP_BINDING_3"/>
    <property type="match status" value="1"/>
</dbReference>
<reference evidence="2" key="1">
    <citation type="journal article" date="2020" name="mSystems">
        <title>Genome- and Community-Level Interaction Insights into Carbon Utilization and Element Cycling Functions of Hydrothermarchaeota in Hydrothermal Sediment.</title>
        <authorList>
            <person name="Zhou Z."/>
            <person name="Liu Y."/>
            <person name="Xu W."/>
            <person name="Pan J."/>
            <person name="Luo Z.H."/>
            <person name="Li M."/>
        </authorList>
    </citation>
    <scope>NUCLEOTIDE SEQUENCE [LARGE SCALE GENOMIC DNA]</scope>
    <source>
        <strain evidence="2">SpSt-488</strain>
    </source>
</reference>
<evidence type="ECO:0000313" key="2">
    <source>
        <dbReference type="EMBL" id="HGK28600.1"/>
    </source>
</evidence>
<feature type="domain" description="Cyclic nucleotide-binding" evidence="1">
    <location>
        <begin position="12"/>
        <end position="118"/>
    </location>
</feature>
<evidence type="ECO:0000259" key="1">
    <source>
        <dbReference type="PROSITE" id="PS50042"/>
    </source>
</evidence>
<dbReference type="Gene3D" id="2.60.120.10">
    <property type="entry name" value="Jelly Rolls"/>
    <property type="match status" value="1"/>
</dbReference>